<gene>
    <name evidence="2" type="ORF">C493_21871</name>
</gene>
<dbReference type="PATRIC" id="fig|1227499.3.peg.4489"/>
<dbReference type="Gene3D" id="3.40.720.10">
    <property type="entry name" value="Alkaline Phosphatase, subunit A"/>
    <property type="match status" value="1"/>
</dbReference>
<feature type="region of interest" description="Disordered" evidence="1">
    <location>
        <begin position="291"/>
        <end position="310"/>
    </location>
</feature>
<comment type="caution">
    <text evidence="2">The sequence shown here is derived from an EMBL/GenBank/DDBJ whole genome shotgun (WGS) entry which is preliminary data.</text>
</comment>
<dbReference type="SUPFAM" id="SSF53649">
    <property type="entry name" value="Alkaline phosphatase-like"/>
    <property type="match status" value="1"/>
</dbReference>
<dbReference type="eggNOG" id="arCOG04525">
    <property type="taxonomic scope" value="Archaea"/>
</dbReference>
<evidence type="ECO:0000256" key="1">
    <source>
        <dbReference type="SAM" id="MobiDB-lite"/>
    </source>
</evidence>
<keyword evidence="3" id="KW-1185">Reference proteome</keyword>
<dbReference type="InterPro" id="IPR017850">
    <property type="entry name" value="Alkaline_phosphatase_core_sf"/>
</dbReference>
<dbReference type="Proteomes" id="UP000011602">
    <property type="component" value="Unassembled WGS sequence"/>
</dbReference>
<name>L9WH20_9EURY</name>
<evidence type="ECO:0000313" key="2">
    <source>
        <dbReference type="EMBL" id="ELY48526.1"/>
    </source>
</evidence>
<dbReference type="EMBL" id="AOHZ01000111">
    <property type="protein sequence ID" value="ELY48526.1"/>
    <property type="molecule type" value="Genomic_DNA"/>
</dbReference>
<reference evidence="2 3" key="1">
    <citation type="journal article" date="2014" name="PLoS Genet.">
        <title>Phylogenetically driven sequencing of extremely halophilic archaea reveals strategies for static and dynamic osmo-response.</title>
        <authorList>
            <person name="Becker E.A."/>
            <person name="Seitzer P.M."/>
            <person name="Tritt A."/>
            <person name="Larsen D."/>
            <person name="Krusor M."/>
            <person name="Yao A.I."/>
            <person name="Wu D."/>
            <person name="Madern D."/>
            <person name="Eisen J.A."/>
            <person name="Darling A.E."/>
            <person name="Facciotti M.T."/>
        </authorList>
    </citation>
    <scope>NUCLEOTIDE SEQUENCE [LARGE SCALE GENOMIC DNA]</scope>
    <source>
        <strain evidence="2 3">JCM 12255</strain>
    </source>
</reference>
<dbReference type="RefSeq" id="WP_007261618.1">
    <property type="nucleotide sequence ID" value="NZ_AOHZ01000111.1"/>
</dbReference>
<protein>
    <recommendedName>
        <fullName evidence="4">Sulfatase</fullName>
    </recommendedName>
</protein>
<accession>L9WH20</accession>
<dbReference type="AlphaFoldDB" id="L9WH20"/>
<evidence type="ECO:0008006" key="4">
    <source>
        <dbReference type="Google" id="ProtNLM"/>
    </source>
</evidence>
<organism evidence="2 3">
    <name type="scientific">Natronolimnohabitans innermongolicus JCM 12255</name>
    <dbReference type="NCBI Taxonomy" id="1227499"/>
    <lineage>
        <taxon>Archaea</taxon>
        <taxon>Methanobacteriati</taxon>
        <taxon>Methanobacteriota</taxon>
        <taxon>Stenosarchaea group</taxon>
        <taxon>Halobacteria</taxon>
        <taxon>Halobacteriales</taxon>
        <taxon>Natrialbaceae</taxon>
        <taxon>Natronolimnohabitans</taxon>
    </lineage>
</organism>
<sequence>MVSAILPDHYSRENLRRVLENPRLVYRELFHWTLRVNSRVRRALNALDGTDDGFDAIAADWDNLLILDACRYDLFEARNPLEGDLRAVRSKGSDSWEFMEANFAERALHDTVYVTANPHVYELPDDTFHAVENLLETRWDEDAGTVQPEAVVEEAIAAHERYPDKRLIVHFMQPHFPFLGPTGRTFDHMGIEELDADERSEAPNPWFGLIYDGTVDAETVLTAYRENLDLLFPHVERLLESLGGKSVVTADHGNLIGERGFPIPMRMYGHPRGLDRDEVRTVPWLEVEGADRRRTVAEPPQKSATASDEDVVEDRLSALGYV</sequence>
<evidence type="ECO:0000313" key="3">
    <source>
        <dbReference type="Proteomes" id="UP000011602"/>
    </source>
</evidence>
<dbReference type="OrthoDB" id="100846at2157"/>
<proteinExistence type="predicted"/>